<feature type="compositionally biased region" description="Basic and acidic residues" evidence="1">
    <location>
        <begin position="8"/>
        <end position="55"/>
    </location>
</feature>
<protein>
    <submittedName>
        <fullName evidence="2">Uncharacterized protein</fullName>
    </submittedName>
</protein>
<feature type="region of interest" description="Disordered" evidence="1">
    <location>
        <begin position="1"/>
        <end position="92"/>
    </location>
</feature>
<accession>F4WN83</accession>
<organism evidence="3">
    <name type="scientific">Acromyrmex echinatior</name>
    <name type="common">Panamanian leafcutter ant</name>
    <name type="synonym">Acromyrmex octospinosus echinatior</name>
    <dbReference type="NCBI Taxonomy" id="103372"/>
    <lineage>
        <taxon>Eukaryota</taxon>
        <taxon>Metazoa</taxon>
        <taxon>Ecdysozoa</taxon>
        <taxon>Arthropoda</taxon>
        <taxon>Hexapoda</taxon>
        <taxon>Insecta</taxon>
        <taxon>Pterygota</taxon>
        <taxon>Neoptera</taxon>
        <taxon>Endopterygota</taxon>
        <taxon>Hymenoptera</taxon>
        <taxon>Apocrita</taxon>
        <taxon>Aculeata</taxon>
        <taxon>Formicoidea</taxon>
        <taxon>Formicidae</taxon>
        <taxon>Myrmicinae</taxon>
        <taxon>Acromyrmex</taxon>
    </lineage>
</organism>
<evidence type="ECO:0000256" key="1">
    <source>
        <dbReference type="SAM" id="MobiDB-lite"/>
    </source>
</evidence>
<dbReference type="InParanoid" id="F4WN83"/>
<sequence>MFAPVSPRHGESRKCIETAEEGERAAKNSTESRNEKERRRKKENEEGISRKEIREMMSPSASTPSAAFRTKRVAKNLPPLVHDDDRERRLRG</sequence>
<feature type="compositionally biased region" description="Basic and acidic residues" evidence="1">
    <location>
        <begin position="81"/>
        <end position="92"/>
    </location>
</feature>
<gene>
    <name evidence="2" type="ORF">G5I_07233</name>
</gene>
<feature type="compositionally biased region" description="Low complexity" evidence="1">
    <location>
        <begin position="58"/>
        <end position="67"/>
    </location>
</feature>
<evidence type="ECO:0000313" key="3">
    <source>
        <dbReference type="Proteomes" id="UP000007755"/>
    </source>
</evidence>
<dbReference type="Proteomes" id="UP000007755">
    <property type="component" value="Unassembled WGS sequence"/>
</dbReference>
<dbReference type="EMBL" id="GL888235">
    <property type="protein sequence ID" value="EGI64352.1"/>
    <property type="molecule type" value="Genomic_DNA"/>
</dbReference>
<keyword evidence="3" id="KW-1185">Reference proteome</keyword>
<dbReference type="AlphaFoldDB" id="F4WN83"/>
<evidence type="ECO:0000313" key="2">
    <source>
        <dbReference type="EMBL" id="EGI64352.1"/>
    </source>
</evidence>
<name>F4WN83_ACREC</name>
<proteinExistence type="predicted"/>
<reference evidence="2" key="1">
    <citation type="submission" date="2011-02" db="EMBL/GenBank/DDBJ databases">
        <title>The genome of the leaf-cutting ant Acromyrmex echinatior suggests key adaptations to social evolution and fungus farming.</title>
        <authorList>
            <person name="Nygaard S."/>
            <person name="Zhang G."/>
        </authorList>
    </citation>
    <scope>NUCLEOTIDE SEQUENCE</scope>
</reference>